<evidence type="ECO:0000256" key="5">
    <source>
        <dbReference type="ARBA" id="ARBA00022989"/>
    </source>
</evidence>
<evidence type="ECO:0000256" key="2">
    <source>
        <dbReference type="ARBA" id="ARBA00004141"/>
    </source>
</evidence>
<dbReference type="Pfam" id="PF02163">
    <property type="entry name" value="Peptidase_M50"/>
    <property type="match status" value="1"/>
</dbReference>
<evidence type="ECO:0000256" key="3">
    <source>
        <dbReference type="ARBA" id="ARBA00007931"/>
    </source>
</evidence>
<proteinExistence type="inferred from homology"/>
<organism evidence="9 10">
    <name type="scientific">Oceanobacillus kapialis</name>
    <dbReference type="NCBI Taxonomy" id="481353"/>
    <lineage>
        <taxon>Bacteria</taxon>
        <taxon>Bacillati</taxon>
        <taxon>Bacillota</taxon>
        <taxon>Bacilli</taxon>
        <taxon>Bacillales</taxon>
        <taxon>Bacillaceae</taxon>
        <taxon>Oceanobacillus</taxon>
    </lineage>
</organism>
<gene>
    <name evidence="9" type="ORF">ACFSUN_18360</name>
</gene>
<feature type="transmembrane region" description="Helical" evidence="7">
    <location>
        <begin position="80"/>
        <end position="104"/>
    </location>
</feature>
<evidence type="ECO:0000256" key="7">
    <source>
        <dbReference type="SAM" id="Phobius"/>
    </source>
</evidence>
<comment type="similarity">
    <text evidence="3">Belongs to the peptidase M50B family.</text>
</comment>
<keyword evidence="9" id="KW-0378">Hydrolase</keyword>
<dbReference type="InterPro" id="IPR008915">
    <property type="entry name" value="Peptidase_M50"/>
</dbReference>
<evidence type="ECO:0000256" key="4">
    <source>
        <dbReference type="ARBA" id="ARBA00022692"/>
    </source>
</evidence>
<sequence>MDIYLFIFLLLAVAPISIFLHEAGHAAAGILLKAEYTYLIIGRGKKIFDYSSGTIHFKLYAVYFMGGYAKSERKMPFKRVEIIIISFFGPLVNCLMFLLCWNLLAYYPSHYMELLALFNLWLAAINVVPFKWKNKKSDGYNILKAMLR</sequence>
<keyword evidence="6 7" id="KW-0472">Membrane</keyword>
<dbReference type="Proteomes" id="UP001597451">
    <property type="component" value="Unassembled WGS sequence"/>
</dbReference>
<comment type="subcellular location">
    <subcellularLocation>
        <location evidence="2">Membrane</location>
        <topology evidence="2">Multi-pass membrane protein</topology>
    </subcellularLocation>
</comment>
<keyword evidence="10" id="KW-1185">Reference proteome</keyword>
<keyword evidence="9" id="KW-0645">Protease</keyword>
<dbReference type="GO" id="GO:0008233">
    <property type="term" value="F:peptidase activity"/>
    <property type="evidence" value="ECO:0007669"/>
    <property type="project" value="UniProtKB-KW"/>
</dbReference>
<evidence type="ECO:0000256" key="6">
    <source>
        <dbReference type="ARBA" id="ARBA00023136"/>
    </source>
</evidence>
<evidence type="ECO:0000313" key="10">
    <source>
        <dbReference type="Proteomes" id="UP001597451"/>
    </source>
</evidence>
<feature type="transmembrane region" description="Helical" evidence="7">
    <location>
        <begin position="50"/>
        <end position="68"/>
    </location>
</feature>
<reference evidence="10" key="1">
    <citation type="journal article" date="2019" name="Int. J. Syst. Evol. Microbiol.">
        <title>The Global Catalogue of Microorganisms (GCM) 10K type strain sequencing project: providing services to taxonomists for standard genome sequencing and annotation.</title>
        <authorList>
            <consortium name="The Broad Institute Genomics Platform"/>
            <consortium name="The Broad Institute Genome Sequencing Center for Infectious Disease"/>
            <person name="Wu L."/>
            <person name="Ma J."/>
        </authorList>
    </citation>
    <scope>NUCLEOTIDE SEQUENCE [LARGE SCALE GENOMIC DNA]</scope>
    <source>
        <strain evidence="10">TISTR 1858</strain>
    </source>
</reference>
<name>A0ABW5Q5S3_9BACI</name>
<comment type="cofactor">
    <cofactor evidence="1">
        <name>Zn(2+)</name>
        <dbReference type="ChEBI" id="CHEBI:29105"/>
    </cofactor>
</comment>
<comment type="caution">
    <text evidence="9">The sequence shown here is derived from an EMBL/GenBank/DDBJ whole genome shotgun (WGS) entry which is preliminary data.</text>
</comment>
<dbReference type="GO" id="GO:0006508">
    <property type="term" value="P:proteolysis"/>
    <property type="evidence" value="ECO:0007669"/>
    <property type="project" value="UniProtKB-KW"/>
</dbReference>
<keyword evidence="5 7" id="KW-1133">Transmembrane helix</keyword>
<evidence type="ECO:0000313" key="9">
    <source>
        <dbReference type="EMBL" id="MFD2630736.1"/>
    </source>
</evidence>
<evidence type="ECO:0000256" key="1">
    <source>
        <dbReference type="ARBA" id="ARBA00001947"/>
    </source>
</evidence>
<protein>
    <submittedName>
        <fullName evidence="9">Site-2 protease family protein</fullName>
    </submittedName>
</protein>
<dbReference type="EMBL" id="JBHUMX010000045">
    <property type="protein sequence ID" value="MFD2630736.1"/>
    <property type="molecule type" value="Genomic_DNA"/>
</dbReference>
<keyword evidence="4 7" id="KW-0812">Transmembrane</keyword>
<feature type="domain" description="Peptidase M50" evidence="8">
    <location>
        <begin position="15"/>
        <end position="106"/>
    </location>
</feature>
<feature type="transmembrane region" description="Helical" evidence="7">
    <location>
        <begin position="110"/>
        <end position="128"/>
    </location>
</feature>
<evidence type="ECO:0000259" key="8">
    <source>
        <dbReference type="Pfam" id="PF02163"/>
    </source>
</evidence>
<dbReference type="RefSeq" id="WP_379564270.1">
    <property type="nucleotide sequence ID" value="NZ_JBHUMX010000045.1"/>
</dbReference>
<accession>A0ABW5Q5S3</accession>